<feature type="signal peptide" evidence="1">
    <location>
        <begin position="1"/>
        <end position="19"/>
    </location>
</feature>
<organism evidence="2 3">
    <name type="scientific">Streptomyces griseofuscus</name>
    <dbReference type="NCBI Taxonomy" id="146922"/>
    <lineage>
        <taxon>Bacteria</taxon>
        <taxon>Bacillati</taxon>
        <taxon>Actinomycetota</taxon>
        <taxon>Actinomycetes</taxon>
        <taxon>Kitasatosporales</taxon>
        <taxon>Streptomycetaceae</taxon>
        <taxon>Streptomyces</taxon>
    </lineage>
</organism>
<evidence type="ECO:0000313" key="2">
    <source>
        <dbReference type="EMBL" id="RRQ80750.1"/>
    </source>
</evidence>
<dbReference type="EMBL" id="PDES01000016">
    <property type="protein sequence ID" value="RRQ80750.1"/>
    <property type="molecule type" value="Genomic_DNA"/>
</dbReference>
<evidence type="ECO:0000313" key="3">
    <source>
        <dbReference type="Proteomes" id="UP000276379"/>
    </source>
</evidence>
<feature type="chain" id="PRO_5038862130" description="Lipoprotein" evidence="1">
    <location>
        <begin position="20"/>
        <end position="289"/>
    </location>
</feature>
<accession>A0A426RYG6</accession>
<comment type="caution">
    <text evidence="2">The sequence shown here is derived from an EMBL/GenBank/DDBJ whole genome shotgun (WGS) entry which is preliminary data.</text>
</comment>
<protein>
    <recommendedName>
        <fullName evidence="4">Lipoprotein</fullName>
    </recommendedName>
</protein>
<gene>
    <name evidence="2" type="ORF">CQW44_32500</name>
</gene>
<dbReference type="Proteomes" id="UP000276379">
    <property type="component" value="Unassembled WGS sequence"/>
</dbReference>
<dbReference type="RefSeq" id="WP_125214883.1">
    <property type="nucleotide sequence ID" value="NZ_PDES01000016.1"/>
</dbReference>
<proteinExistence type="predicted"/>
<keyword evidence="3" id="KW-1185">Reference proteome</keyword>
<sequence>MRAGLRAMASVAVTAVVVAGCGAGGHGTGPGHDLVVRGTPPARPYGGPLHVRTEEAGGSGTRALLAASGAAGRALECDGKIFDGGGSDPWSTAEGGATPEEGLARYFDMDKPEVPAYGYRVERREPGRVLYSFDVGGRTKVAVVVARDQRDRPGWGPETSASCDPAELPERFTATTMWEIWTRRDGSRVPVTRLYTSPGPDHCGWGSARFLGLGDRIYVRDPEGVLARDGFLGAPYAGRLRALPADAYDTGYRHRDERLWLTPGRATAYVRTSHGVEAWPRLKPGVSCD</sequence>
<name>A0A426RYG6_9ACTN</name>
<dbReference type="PROSITE" id="PS51257">
    <property type="entry name" value="PROKAR_LIPOPROTEIN"/>
    <property type="match status" value="1"/>
</dbReference>
<reference evidence="2 3" key="1">
    <citation type="submission" date="2017-10" db="EMBL/GenBank/DDBJ databases">
        <title>Draft genome of actinobacteria isolated from guarana (Paullinia cupana (Mart.) Ducke.</title>
        <authorList>
            <person name="Siqueira K.A."/>
            <person name="Liotti R.G."/>
            <person name="Mendes T.A."/>
            <person name="Soares M.A."/>
        </authorList>
    </citation>
    <scope>NUCLEOTIDE SEQUENCE [LARGE SCALE GENOMIC DNA]</scope>
    <source>
        <strain evidence="2 3">199</strain>
    </source>
</reference>
<evidence type="ECO:0008006" key="4">
    <source>
        <dbReference type="Google" id="ProtNLM"/>
    </source>
</evidence>
<evidence type="ECO:0000256" key="1">
    <source>
        <dbReference type="SAM" id="SignalP"/>
    </source>
</evidence>
<dbReference type="AlphaFoldDB" id="A0A426RYG6"/>
<keyword evidence="1" id="KW-0732">Signal</keyword>